<protein>
    <submittedName>
        <fullName evidence="1">Uncharacterized protein</fullName>
    </submittedName>
</protein>
<comment type="caution">
    <text evidence="1">The sequence shown here is derived from an EMBL/GenBank/DDBJ whole genome shotgun (WGS) entry which is preliminary data.</text>
</comment>
<dbReference type="EMBL" id="CM042010">
    <property type="protein sequence ID" value="KAI3781317.1"/>
    <property type="molecule type" value="Genomic_DNA"/>
</dbReference>
<sequence>MEYQKIVSKLLIGFLQDALYPGTLCMWADCTMCFESCASAIGECGCLGGCRASPNWSNATADFDPMEKIELEAAEAVARLAHFPANMSESRGNDSVAKRVKDECINVSRQ</sequence>
<proteinExistence type="predicted"/>
<name>A0ACB9GEZ4_CICIN</name>
<reference evidence="2" key="1">
    <citation type="journal article" date="2022" name="Mol. Ecol. Resour.">
        <title>The genomes of chicory, endive, great burdock and yacon provide insights into Asteraceae palaeo-polyploidization history and plant inulin production.</title>
        <authorList>
            <person name="Fan W."/>
            <person name="Wang S."/>
            <person name="Wang H."/>
            <person name="Wang A."/>
            <person name="Jiang F."/>
            <person name="Liu H."/>
            <person name="Zhao H."/>
            <person name="Xu D."/>
            <person name="Zhang Y."/>
        </authorList>
    </citation>
    <scope>NUCLEOTIDE SEQUENCE [LARGE SCALE GENOMIC DNA]</scope>
    <source>
        <strain evidence="2">cv. Punajuju</strain>
    </source>
</reference>
<keyword evidence="2" id="KW-1185">Reference proteome</keyword>
<dbReference type="Proteomes" id="UP001055811">
    <property type="component" value="Linkage Group LG02"/>
</dbReference>
<reference evidence="1 2" key="2">
    <citation type="journal article" date="2022" name="Mol. Ecol. Resour.">
        <title>The genomes of chicory, endive, great burdock and yacon provide insights into Asteraceae paleo-polyploidization history and plant inulin production.</title>
        <authorList>
            <person name="Fan W."/>
            <person name="Wang S."/>
            <person name="Wang H."/>
            <person name="Wang A."/>
            <person name="Jiang F."/>
            <person name="Liu H."/>
            <person name="Zhao H."/>
            <person name="Xu D."/>
            <person name="Zhang Y."/>
        </authorList>
    </citation>
    <scope>NUCLEOTIDE SEQUENCE [LARGE SCALE GENOMIC DNA]</scope>
    <source>
        <strain evidence="2">cv. Punajuju</strain>
        <tissue evidence="1">Leaves</tissue>
    </source>
</reference>
<evidence type="ECO:0000313" key="2">
    <source>
        <dbReference type="Proteomes" id="UP001055811"/>
    </source>
</evidence>
<gene>
    <name evidence="1" type="ORF">L2E82_11327</name>
</gene>
<evidence type="ECO:0000313" key="1">
    <source>
        <dbReference type="EMBL" id="KAI3781317.1"/>
    </source>
</evidence>
<accession>A0ACB9GEZ4</accession>
<organism evidence="1 2">
    <name type="scientific">Cichorium intybus</name>
    <name type="common">Chicory</name>
    <dbReference type="NCBI Taxonomy" id="13427"/>
    <lineage>
        <taxon>Eukaryota</taxon>
        <taxon>Viridiplantae</taxon>
        <taxon>Streptophyta</taxon>
        <taxon>Embryophyta</taxon>
        <taxon>Tracheophyta</taxon>
        <taxon>Spermatophyta</taxon>
        <taxon>Magnoliopsida</taxon>
        <taxon>eudicotyledons</taxon>
        <taxon>Gunneridae</taxon>
        <taxon>Pentapetalae</taxon>
        <taxon>asterids</taxon>
        <taxon>campanulids</taxon>
        <taxon>Asterales</taxon>
        <taxon>Asteraceae</taxon>
        <taxon>Cichorioideae</taxon>
        <taxon>Cichorieae</taxon>
        <taxon>Cichoriinae</taxon>
        <taxon>Cichorium</taxon>
    </lineage>
</organism>